<dbReference type="RefSeq" id="WP_073069530.1">
    <property type="nucleotide sequence ID" value="NZ_MPPI01000002.1"/>
</dbReference>
<dbReference type="OrthoDB" id="513552at2"/>
<keyword evidence="1" id="KW-1133">Transmembrane helix</keyword>
<dbReference type="InterPro" id="IPR025187">
    <property type="entry name" value="DUF4112"/>
</dbReference>
<name>A0A2T1DMI7_9CYAN</name>
<gene>
    <name evidence="2" type="ORF">C7B65_03635</name>
</gene>
<dbReference type="EMBL" id="PVWG01000002">
    <property type="protein sequence ID" value="PSB21681.1"/>
    <property type="molecule type" value="Genomic_DNA"/>
</dbReference>
<feature type="transmembrane region" description="Helical" evidence="1">
    <location>
        <begin position="125"/>
        <end position="152"/>
    </location>
</feature>
<proteinExistence type="predicted"/>
<dbReference type="AlphaFoldDB" id="A0A2T1DMI7"/>
<dbReference type="PANTHER" id="PTHR35519">
    <property type="entry name" value="MEMBRANE PROTEINS"/>
    <property type="match status" value="1"/>
</dbReference>
<dbReference type="Pfam" id="PF13430">
    <property type="entry name" value="DUF4112"/>
    <property type="match status" value="1"/>
</dbReference>
<keyword evidence="3" id="KW-1185">Reference proteome</keyword>
<dbReference type="Proteomes" id="UP000238634">
    <property type="component" value="Unassembled WGS sequence"/>
</dbReference>
<accession>A0A2T1DMI7</accession>
<evidence type="ECO:0000313" key="2">
    <source>
        <dbReference type="EMBL" id="PSB21681.1"/>
    </source>
</evidence>
<comment type="caution">
    <text evidence="2">The sequence shown here is derived from an EMBL/GenBank/DDBJ whole genome shotgun (WGS) entry which is preliminary data.</text>
</comment>
<sequence>MRPDSKTASLQRLRSIAHILDNAIPIPFTPYRVGIDPIVGLIPGGGDLVMAGFSVYIVWESARLGLPRSTVTQMVSNLVFDTLAGTVPVAGDLLDVTWKANSKNIRLLEAHLDSPQHQKKANQGFVLLLLFGFLLLVVSIAALSVFVIGLVWKAIVQ</sequence>
<keyword evidence="1" id="KW-0472">Membrane</keyword>
<reference evidence="2 3" key="2">
    <citation type="submission" date="2018-03" db="EMBL/GenBank/DDBJ databases">
        <title>The ancient ancestry and fast evolution of plastids.</title>
        <authorList>
            <person name="Moore K.R."/>
            <person name="Magnabosco C."/>
            <person name="Momper L."/>
            <person name="Gold D.A."/>
            <person name="Bosak T."/>
            <person name="Fournier G.P."/>
        </authorList>
    </citation>
    <scope>NUCLEOTIDE SEQUENCE [LARGE SCALE GENOMIC DNA]</scope>
    <source>
        <strain evidence="2 3">ULC007</strain>
    </source>
</reference>
<evidence type="ECO:0000313" key="3">
    <source>
        <dbReference type="Proteomes" id="UP000238634"/>
    </source>
</evidence>
<protein>
    <submittedName>
        <fullName evidence="2">DUF4112 domain-containing protein</fullName>
    </submittedName>
</protein>
<feature type="transmembrane region" description="Helical" evidence="1">
    <location>
        <begin position="38"/>
        <end position="59"/>
    </location>
</feature>
<evidence type="ECO:0000256" key="1">
    <source>
        <dbReference type="SAM" id="Phobius"/>
    </source>
</evidence>
<organism evidence="2 3">
    <name type="scientific">Phormidesmis priestleyi ULC007</name>
    <dbReference type="NCBI Taxonomy" id="1920490"/>
    <lineage>
        <taxon>Bacteria</taxon>
        <taxon>Bacillati</taxon>
        <taxon>Cyanobacteriota</taxon>
        <taxon>Cyanophyceae</taxon>
        <taxon>Leptolyngbyales</taxon>
        <taxon>Leptolyngbyaceae</taxon>
        <taxon>Phormidesmis</taxon>
    </lineage>
</organism>
<dbReference type="STRING" id="1920490.GCA_001895925_01715"/>
<keyword evidence="1" id="KW-0812">Transmembrane</keyword>
<reference evidence="2 3" key="1">
    <citation type="submission" date="2018-02" db="EMBL/GenBank/DDBJ databases">
        <authorList>
            <person name="Cohen D.B."/>
            <person name="Kent A.D."/>
        </authorList>
    </citation>
    <scope>NUCLEOTIDE SEQUENCE [LARGE SCALE GENOMIC DNA]</scope>
    <source>
        <strain evidence="2 3">ULC007</strain>
    </source>
</reference>
<dbReference type="PANTHER" id="PTHR35519:SF2">
    <property type="entry name" value="PH DOMAIN PROTEIN"/>
    <property type="match status" value="1"/>
</dbReference>